<dbReference type="PROSITE" id="PS50961">
    <property type="entry name" value="HTH_LA"/>
    <property type="match status" value="1"/>
</dbReference>
<evidence type="ECO:0000256" key="1">
    <source>
        <dbReference type="ARBA" id="ARBA00022884"/>
    </source>
</evidence>
<dbReference type="EMBL" id="PNBA02000010">
    <property type="protein sequence ID" value="KAG6409808.1"/>
    <property type="molecule type" value="Genomic_DNA"/>
</dbReference>
<evidence type="ECO:0000313" key="5">
    <source>
        <dbReference type="EMBL" id="KAG6409808.1"/>
    </source>
</evidence>
<feature type="coiled-coil region" evidence="3">
    <location>
        <begin position="270"/>
        <end position="332"/>
    </location>
</feature>
<dbReference type="GO" id="GO:0005737">
    <property type="term" value="C:cytoplasm"/>
    <property type="evidence" value="ECO:0007669"/>
    <property type="project" value="UniProtKB-ARBA"/>
</dbReference>
<dbReference type="CDD" id="cd07323">
    <property type="entry name" value="LAM"/>
    <property type="match status" value="1"/>
</dbReference>
<dbReference type="Proteomes" id="UP000298416">
    <property type="component" value="Unassembled WGS sequence"/>
</dbReference>
<evidence type="ECO:0000259" key="4">
    <source>
        <dbReference type="PROSITE" id="PS50961"/>
    </source>
</evidence>
<evidence type="ECO:0000256" key="2">
    <source>
        <dbReference type="PROSITE-ProRule" id="PRU00332"/>
    </source>
</evidence>
<accession>A0A8X8XAD5</accession>
<dbReference type="PANTHER" id="PTHR22792:SF132">
    <property type="entry name" value="LA-RELATED PROTEIN 1"/>
    <property type="match status" value="1"/>
</dbReference>
<reference evidence="5" key="2">
    <citation type="submission" date="2020-08" db="EMBL/GenBank/DDBJ databases">
        <title>Plant Genome Project.</title>
        <authorList>
            <person name="Zhang R.-G."/>
        </authorList>
    </citation>
    <scope>NUCLEOTIDE SEQUENCE</scope>
    <source>
        <strain evidence="5">Huo1</strain>
        <tissue evidence="5">Leaf</tissue>
    </source>
</reference>
<protein>
    <recommendedName>
        <fullName evidence="4">HTH La-type RNA-binding domain-containing protein</fullName>
    </recommendedName>
</protein>
<dbReference type="GO" id="GO:0003723">
    <property type="term" value="F:RNA binding"/>
    <property type="evidence" value="ECO:0007669"/>
    <property type="project" value="UniProtKB-UniRule"/>
</dbReference>
<reference evidence="5" key="1">
    <citation type="submission" date="2018-01" db="EMBL/GenBank/DDBJ databases">
        <authorList>
            <person name="Mao J.F."/>
        </authorList>
    </citation>
    <scope>NUCLEOTIDE SEQUENCE</scope>
    <source>
        <strain evidence="5">Huo1</strain>
        <tissue evidence="5">Leaf</tissue>
    </source>
</reference>
<dbReference type="AlphaFoldDB" id="A0A8X8XAD5"/>
<dbReference type="Pfam" id="PF05383">
    <property type="entry name" value="La"/>
    <property type="match status" value="1"/>
</dbReference>
<evidence type="ECO:0000256" key="3">
    <source>
        <dbReference type="SAM" id="Coils"/>
    </source>
</evidence>
<evidence type="ECO:0000313" key="6">
    <source>
        <dbReference type="Proteomes" id="UP000298416"/>
    </source>
</evidence>
<proteinExistence type="predicted"/>
<dbReference type="InterPro" id="IPR036388">
    <property type="entry name" value="WH-like_DNA-bd_sf"/>
</dbReference>
<dbReference type="InterPro" id="IPR036390">
    <property type="entry name" value="WH_DNA-bd_sf"/>
</dbReference>
<keyword evidence="1 2" id="KW-0694">RNA-binding</keyword>
<dbReference type="InterPro" id="IPR006630">
    <property type="entry name" value="La_HTH"/>
</dbReference>
<dbReference type="SUPFAM" id="SSF46785">
    <property type="entry name" value="Winged helix' DNA-binding domain"/>
    <property type="match status" value="1"/>
</dbReference>
<dbReference type="Gene3D" id="1.10.10.10">
    <property type="entry name" value="Winged helix-like DNA-binding domain superfamily/Winged helix DNA-binding domain"/>
    <property type="match status" value="1"/>
</dbReference>
<organism evidence="5">
    <name type="scientific">Salvia splendens</name>
    <name type="common">Scarlet sage</name>
    <dbReference type="NCBI Taxonomy" id="180675"/>
    <lineage>
        <taxon>Eukaryota</taxon>
        <taxon>Viridiplantae</taxon>
        <taxon>Streptophyta</taxon>
        <taxon>Embryophyta</taxon>
        <taxon>Tracheophyta</taxon>
        <taxon>Spermatophyta</taxon>
        <taxon>Magnoliopsida</taxon>
        <taxon>eudicotyledons</taxon>
        <taxon>Gunneridae</taxon>
        <taxon>Pentapetalae</taxon>
        <taxon>asterids</taxon>
        <taxon>lamiids</taxon>
        <taxon>Lamiales</taxon>
        <taxon>Lamiaceae</taxon>
        <taxon>Nepetoideae</taxon>
        <taxon>Mentheae</taxon>
        <taxon>Salviinae</taxon>
        <taxon>Salvia</taxon>
        <taxon>Salvia subgen. Calosphace</taxon>
        <taxon>core Calosphace</taxon>
    </lineage>
</organism>
<keyword evidence="6" id="KW-1185">Reference proteome</keyword>
<comment type="caution">
    <text evidence="5">The sequence shown here is derived from an EMBL/GenBank/DDBJ whole genome shotgun (WGS) entry which is preliminary data.</text>
</comment>
<dbReference type="InterPro" id="IPR045180">
    <property type="entry name" value="La_dom_prot"/>
</dbReference>
<feature type="coiled-coil region" evidence="3">
    <location>
        <begin position="213"/>
        <end position="245"/>
    </location>
</feature>
<keyword evidence="3" id="KW-0175">Coiled coil</keyword>
<dbReference type="PANTHER" id="PTHR22792">
    <property type="entry name" value="LUPUS LA PROTEIN-RELATED"/>
    <property type="match status" value="1"/>
</dbReference>
<sequence length="339" mass="38746">MGCLQPSSPLVPSSSSSEVREAQELRNNILKQIEYYFSDDNLARDVYIKQYMGDKGWVPISLIASFPRGKKVRRRTTSKMIHQNCNREGVWEKRYERCLICSFCNSRICHRKLSRTAENPNRWFYTCPHVCPLHSFFISFSNSSPISFLFFRTRSLTSGKTKLNPMNGSSCLTAAAAAPDFAGSRDFFPDPLRVGSCSSAESRSLEGEGSCGYRVWQDELQAMEAREAEEKKKREAEAVEAMINNQNQFNVLREHIASTKDRLFQIEAEVSCCEVEMRLLKLQLEKLSKNKEVLEGKHLIASNELEQSQKLLEEKEAEQNAAFDRARALLEDRIVPAYV</sequence>
<name>A0A8X8XAD5_SALSN</name>
<feature type="domain" description="HTH La-type RNA-binding" evidence="4">
    <location>
        <begin position="19"/>
        <end position="119"/>
    </location>
</feature>
<gene>
    <name evidence="5" type="ORF">SASPL_127850</name>
</gene>
<dbReference type="SMART" id="SM00715">
    <property type="entry name" value="LA"/>
    <property type="match status" value="1"/>
</dbReference>